<feature type="binding site" evidence="13 14">
    <location>
        <position position="73"/>
    </location>
    <ligand>
        <name>[4Fe-4S] cluster</name>
        <dbReference type="ChEBI" id="CHEBI:49883"/>
        <note>4Fe-4S-S-AdoMet</note>
    </ligand>
</feature>
<dbReference type="EC" id="2.8.1.6" evidence="4 13"/>
<reference evidence="16 17" key="1">
    <citation type="submission" date="2018-05" db="EMBL/GenBank/DDBJ databases">
        <title>Draft genome of Methanospirillum lacunae Ki8-1.</title>
        <authorList>
            <person name="Dueholm M.S."/>
            <person name="Nielsen P.H."/>
            <person name="Bakmann L.F."/>
            <person name="Otzen D.E."/>
        </authorList>
    </citation>
    <scope>NUCLEOTIDE SEQUENCE [LARGE SCALE GENOMIC DNA]</scope>
    <source>
        <strain evidence="16 17">Ki8-1</strain>
    </source>
</reference>
<keyword evidence="5 13" id="KW-0004">4Fe-4S</keyword>
<dbReference type="InterPro" id="IPR058240">
    <property type="entry name" value="rSAM_sf"/>
</dbReference>
<dbReference type="UniPathway" id="UPA00078">
    <property type="reaction ID" value="UER00162"/>
</dbReference>
<evidence type="ECO:0000256" key="10">
    <source>
        <dbReference type="ARBA" id="ARBA00022756"/>
    </source>
</evidence>
<dbReference type="InterPro" id="IPR002684">
    <property type="entry name" value="Biotin_synth/BioAB"/>
</dbReference>
<dbReference type="SFLD" id="SFLDS00029">
    <property type="entry name" value="Radical_SAM"/>
    <property type="match status" value="1"/>
</dbReference>
<dbReference type="GO" id="GO:0005506">
    <property type="term" value="F:iron ion binding"/>
    <property type="evidence" value="ECO:0007669"/>
    <property type="project" value="UniProtKB-UniRule"/>
</dbReference>
<evidence type="ECO:0000256" key="12">
    <source>
        <dbReference type="ARBA" id="ARBA00023014"/>
    </source>
</evidence>
<comment type="cofactor">
    <cofactor evidence="13 14">
        <name>[4Fe-4S] cluster</name>
        <dbReference type="ChEBI" id="CHEBI:49883"/>
    </cofactor>
    <text evidence="13 14">Binds 1 [4Fe-4S] cluster. The cluster is coordinated with 3 cysteines and an exchangeable S-adenosyl-L-methionine.</text>
</comment>
<evidence type="ECO:0000256" key="9">
    <source>
        <dbReference type="ARBA" id="ARBA00022723"/>
    </source>
</evidence>
<evidence type="ECO:0000256" key="7">
    <source>
        <dbReference type="ARBA" id="ARBA00022691"/>
    </source>
</evidence>
<evidence type="ECO:0000256" key="13">
    <source>
        <dbReference type="HAMAP-Rule" id="MF_01694"/>
    </source>
</evidence>
<dbReference type="SFLD" id="SFLDG01278">
    <property type="entry name" value="biotin_synthase_like"/>
    <property type="match status" value="1"/>
</dbReference>
<dbReference type="PROSITE" id="PS51918">
    <property type="entry name" value="RADICAL_SAM"/>
    <property type="match status" value="1"/>
</dbReference>
<dbReference type="GO" id="GO:0009102">
    <property type="term" value="P:biotin biosynthetic process"/>
    <property type="evidence" value="ECO:0007669"/>
    <property type="project" value="UniProtKB-UniRule"/>
</dbReference>
<dbReference type="GO" id="GO:0051537">
    <property type="term" value="F:2 iron, 2 sulfur cluster binding"/>
    <property type="evidence" value="ECO:0007669"/>
    <property type="project" value="UniProtKB-KW"/>
</dbReference>
<sequence>MFNHILSAGQKVLNGGLITRNEALDIAQATGADIYILAALASKIREQYTGNQIDLCSIINGKSGNCSQDCKFCSQSIFHTCAIDTYPLLDDEKIIEYAHSVEKAGAHRFAIVTSGRGITEHDNDFISIIRIIRRLKAETNLRLCVSLGELTEESAFMLKEAGVSRYHHNLETSEEFFPHIVTTHTYQDRIKTIQCARSGGLEICSGGIIGLGESMEQRINLAFALRDLNVDSVPVNMLHAVPGTPLEHEPPLSPLEIIKTIALFRFILPTTSIRSAGGREKLLRDMQSVGLMAGLNGMMVGNYLTTNGRSISEDICLLNDMGYSL</sequence>
<organism evidence="16 17">
    <name type="scientific">Methanospirillum lacunae</name>
    <dbReference type="NCBI Taxonomy" id="668570"/>
    <lineage>
        <taxon>Archaea</taxon>
        <taxon>Methanobacteriati</taxon>
        <taxon>Methanobacteriota</taxon>
        <taxon>Stenosarchaea group</taxon>
        <taxon>Methanomicrobia</taxon>
        <taxon>Methanomicrobiales</taxon>
        <taxon>Methanospirillaceae</taxon>
        <taxon>Methanospirillum</taxon>
    </lineage>
</organism>
<dbReference type="NCBIfam" id="TIGR00433">
    <property type="entry name" value="bioB"/>
    <property type="match status" value="1"/>
</dbReference>
<evidence type="ECO:0000256" key="11">
    <source>
        <dbReference type="ARBA" id="ARBA00023004"/>
    </source>
</evidence>
<comment type="cofactor">
    <cofactor evidence="14">
        <name>[2Fe-2S] cluster</name>
        <dbReference type="ChEBI" id="CHEBI:190135"/>
    </cofactor>
    <text evidence="14">Binds 1 [2Fe-2S] cluster. The cluster is coordinated with 3 cysteines and 1 arginine.</text>
</comment>
<feature type="binding site" evidence="13 14">
    <location>
        <position position="70"/>
    </location>
    <ligand>
        <name>[4Fe-4S] cluster</name>
        <dbReference type="ChEBI" id="CHEBI:49883"/>
        <note>4Fe-4S-S-AdoMet</note>
    </ligand>
</feature>
<dbReference type="InterPro" id="IPR010722">
    <property type="entry name" value="BATS_dom"/>
</dbReference>
<keyword evidence="8 13" id="KW-0001">2Fe-2S</keyword>
<dbReference type="Proteomes" id="UP000245657">
    <property type="component" value="Unassembled WGS sequence"/>
</dbReference>
<dbReference type="AlphaFoldDB" id="A0A2V2N392"/>
<keyword evidence="6 13" id="KW-0808">Transferase</keyword>
<dbReference type="InterPro" id="IPR006638">
    <property type="entry name" value="Elp3/MiaA/NifB-like_rSAM"/>
</dbReference>
<proteinExistence type="inferred from homology"/>
<dbReference type="SUPFAM" id="SSF102114">
    <property type="entry name" value="Radical SAM enzymes"/>
    <property type="match status" value="1"/>
</dbReference>
<comment type="catalytic activity">
    <reaction evidence="13">
        <text>(4R,5S)-dethiobiotin + (sulfur carrier)-SH + 2 reduced [2Fe-2S]-[ferredoxin] + 2 S-adenosyl-L-methionine = (sulfur carrier)-H + biotin + 2 5'-deoxyadenosine + 2 L-methionine + 2 oxidized [2Fe-2S]-[ferredoxin]</text>
        <dbReference type="Rhea" id="RHEA:22060"/>
        <dbReference type="Rhea" id="RHEA-COMP:10000"/>
        <dbReference type="Rhea" id="RHEA-COMP:10001"/>
        <dbReference type="Rhea" id="RHEA-COMP:14737"/>
        <dbReference type="Rhea" id="RHEA-COMP:14739"/>
        <dbReference type="ChEBI" id="CHEBI:17319"/>
        <dbReference type="ChEBI" id="CHEBI:29917"/>
        <dbReference type="ChEBI" id="CHEBI:33737"/>
        <dbReference type="ChEBI" id="CHEBI:33738"/>
        <dbReference type="ChEBI" id="CHEBI:57586"/>
        <dbReference type="ChEBI" id="CHEBI:57844"/>
        <dbReference type="ChEBI" id="CHEBI:59789"/>
        <dbReference type="ChEBI" id="CHEBI:64428"/>
        <dbReference type="ChEBI" id="CHEBI:149473"/>
        <dbReference type="EC" id="2.8.1.6"/>
    </reaction>
</comment>
<comment type="subunit">
    <text evidence="3 13">Homodimer.</text>
</comment>
<evidence type="ECO:0000259" key="15">
    <source>
        <dbReference type="PROSITE" id="PS51918"/>
    </source>
</evidence>
<comment type="similarity">
    <text evidence="2 13">Belongs to the radical SAM superfamily. Biotin synthase family.</text>
</comment>
<keyword evidence="9 13" id="KW-0479">Metal-binding</keyword>
<dbReference type="Gene3D" id="3.20.20.70">
    <property type="entry name" value="Aldolase class I"/>
    <property type="match status" value="1"/>
</dbReference>
<evidence type="ECO:0000313" key="17">
    <source>
        <dbReference type="Proteomes" id="UP000245657"/>
    </source>
</evidence>
<feature type="domain" description="Radical SAM core" evidence="15">
    <location>
        <begin position="48"/>
        <end position="279"/>
    </location>
</feature>
<protein>
    <recommendedName>
        <fullName evidence="4 13">Biotin synthase</fullName>
        <ecNumber evidence="4 13">2.8.1.6</ecNumber>
    </recommendedName>
</protein>
<evidence type="ECO:0000256" key="2">
    <source>
        <dbReference type="ARBA" id="ARBA00010765"/>
    </source>
</evidence>
<dbReference type="Pfam" id="PF06968">
    <property type="entry name" value="BATS"/>
    <property type="match status" value="1"/>
</dbReference>
<dbReference type="EMBL" id="QGMY01000002">
    <property type="protein sequence ID" value="PWR74249.1"/>
    <property type="molecule type" value="Genomic_DNA"/>
</dbReference>
<dbReference type="SMART" id="SM00729">
    <property type="entry name" value="Elp3"/>
    <property type="match status" value="1"/>
</dbReference>
<dbReference type="GO" id="GO:0051539">
    <property type="term" value="F:4 iron, 4 sulfur cluster binding"/>
    <property type="evidence" value="ECO:0007669"/>
    <property type="project" value="UniProtKB-KW"/>
</dbReference>
<evidence type="ECO:0000256" key="3">
    <source>
        <dbReference type="ARBA" id="ARBA00011738"/>
    </source>
</evidence>
<dbReference type="InterPro" id="IPR007197">
    <property type="entry name" value="rSAM"/>
</dbReference>
<evidence type="ECO:0000256" key="14">
    <source>
        <dbReference type="PIRSR" id="PIRSR001619-1"/>
    </source>
</evidence>
<feature type="binding site" evidence="13 14">
    <location>
        <position position="144"/>
    </location>
    <ligand>
        <name>[2Fe-2S] cluster</name>
        <dbReference type="ChEBI" id="CHEBI:190135"/>
    </ligand>
</feature>
<comment type="function">
    <text evidence="13">Catalyzes the conversion of dethiobiotin (DTB) to biotin by the insertion of a sulfur atom into dethiobiotin via a radical-based mechanism.</text>
</comment>
<dbReference type="InterPro" id="IPR024177">
    <property type="entry name" value="Biotin_synthase"/>
</dbReference>
<accession>A0A2V2N392</accession>
<keyword evidence="17" id="KW-1185">Reference proteome</keyword>
<dbReference type="Pfam" id="PF04055">
    <property type="entry name" value="Radical_SAM"/>
    <property type="match status" value="1"/>
</dbReference>
<feature type="binding site" evidence="13 14">
    <location>
        <position position="204"/>
    </location>
    <ligand>
        <name>[2Fe-2S] cluster</name>
        <dbReference type="ChEBI" id="CHEBI:190135"/>
    </ligand>
</feature>
<dbReference type="PANTHER" id="PTHR22976:SF2">
    <property type="entry name" value="BIOTIN SYNTHASE, MITOCHONDRIAL"/>
    <property type="match status" value="1"/>
</dbReference>
<dbReference type="GeneID" id="97549628"/>
<comment type="cofactor">
    <cofactor evidence="13">
        <name>[2Fe-2S] cluster</name>
        <dbReference type="ChEBI" id="CHEBI:190135"/>
    </cofactor>
    <text evidence="13">Binds 1 [2Fe-2S] cluster. The cluster is coordinated with 3 cysteines and 1 arginine.</text>
</comment>
<dbReference type="GO" id="GO:0004076">
    <property type="term" value="F:biotin synthase activity"/>
    <property type="evidence" value="ECO:0007669"/>
    <property type="project" value="UniProtKB-UniRule"/>
</dbReference>
<comment type="caution">
    <text evidence="13">Lacks conserved residue(s) required for the propagation of feature annotation.</text>
</comment>
<keyword evidence="12 13" id="KW-0411">Iron-sulfur</keyword>
<dbReference type="HAMAP" id="MF_01694">
    <property type="entry name" value="BioB"/>
    <property type="match status" value="1"/>
</dbReference>
<comment type="caution">
    <text evidence="16">The sequence shown here is derived from an EMBL/GenBank/DDBJ whole genome shotgun (WGS) entry which is preliminary data.</text>
</comment>
<feature type="binding site" evidence="13 14">
    <location>
        <position position="274"/>
    </location>
    <ligand>
        <name>[2Fe-2S] cluster</name>
        <dbReference type="ChEBI" id="CHEBI:190135"/>
    </ligand>
</feature>
<keyword evidence="10 13" id="KW-0093">Biotin biosynthesis</keyword>
<dbReference type="PIRSF" id="PIRSF001619">
    <property type="entry name" value="Biotin_synth"/>
    <property type="match status" value="1"/>
</dbReference>
<gene>
    <name evidence="13 16" type="primary">bioB</name>
    <name evidence="16" type="ORF">DK846_03620</name>
</gene>
<name>A0A2V2N392_9EURY</name>
<keyword evidence="7 13" id="KW-0949">S-adenosyl-L-methionine</keyword>
<evidence type="ECO:0000256" key="1">
    <source>
        <dbReference type="ARBA" id="ARBA00004942"/>
    </source>
</evidence>
<keyword evidence="11 13" id="KW-0408">Iron</keyword>
<dbReference type="RefSeq" id="WP_109967528.1">
    <property type="nucleotide sequence ID" value="NZ_CP176093.1"/>
</dbReference>
<dbReference type="OrthoDB" id="9264at2157"/>
<dbReference type="FunFam" id="3.20.20.70:FF:000026">
    <property type="entry name" value="Biotin synthase"/>
    <property type="match status" value="1"/>
</dbReference>
<evidence type="ECO:0000256" key="8">
    <source>
        <dbReference type="ARBA" id="ARBA00022714"/>
    </source>
</evidence>
<comment type="pathway">
    <text evidence="1 13">Cofactor biosynthesis; biotin biosynthesis; biotin from 7,8-diaminononanoate: step 2/2.</text>
</comment>
<evidence type="ECO:0000313" key="16">
    <source>
        <dbReference type="EMBL" id="PWR74249.1"/>
    </source>
</evidence>
<dbReference type="SMART" id="SM00876">
    <property type="entry name" value="BATS"/>
    <property type="match status" value="1"/>
</dbReference>
<dbReference type="InterPro" id="IPR013785">
    <property type="entry name" value="Aldolase_TIM"/>
</dbReference>
<dbReference type="SFLD" id="SFLDG01060">
    <property type="entry name" value="BATS_domain_containing"/>
    <property type="match status" value="1"/>
</dbReference>
<dbReference type="PANTHER" id="PTHR22976">
    <property type="entry name" value="BIOTIN SYNTHASE"/>
    <property type="match status" value="1"/>
</dbReference>
<evidence type="ECO:0000256" key="5">
    <source>
        <dbReference type="ARBA" id="ARBA00022485"/>
    </source>
</evidence>
<evidence type="ECO:0000256" key="6">
    <source>
        <dbReference type="ARBA" id="ARBA00022679"/>
    </source>
</evidence>
<feature type="binding site" evidence="13 14">
    <location>
        <position position="66"/>
    </location>
    <ligand>
        <name>[4Fe-4S] cluster</name>
        <dbReference type="ChEBI" id="CHEBI:49883"/>
        <note>4Fe-4S-S-AdoMet</note>
    </ligand>
</feature>
<evidence type="ECO:0000256" key="4">
    <source>
        <dbReference type="ARBA" id="ARBA00012236"/>
    </source>
</evidence>
<dbReference type="CDD" id="cd01335">
    <property type="entry name" value="Radical_SAM"/>
    <property type="match status" value="1"/>
</dbReference>